<organism evidence="1">
    <name type="scientific">marine sediment metagenome</name>
    <dbReference type="NCBI Taxonomy" id="412755"/>
    <lineage>
        <taxon>unclassified sequences</taxon>
        <taxon>metagenomes</taxon>
        <taxon>ecological metagenomes</taxon>
    </lineage>
</organism>
<dbReference type="AlphaFoldDB" id="X1QJF5"/>
<protein>
    <submittedName>
        <fullName evidence="1">Uncharacterized protein</fullName>
    </submittedName>
</protein>
<accession>X1QJF5</accession>
<name>X1QJF5_9ZZZZ</name>
<dbReference type="EMBL" id="BARV01044025">
    <property type="protein sequence ID" value="GAI68383.1"/>
    <property type="molecule type" value="Genomic_DNA"/>
</dbReference>
<evidence type="ECO:0000313" key="1">
    <source>
        <dbReference type="EMBL" id="GAI68383.1"/>
    </source>
</evidence>
<sequence length="40" mass="4683">MSGEDIFTLFEEDYRRRGVVSRGYKRFVGILKKEDAATKN</sequence>
<gene>
    <name evidence="1" type="ORF">S06H3_65403</name>
</gene>
<proteinExistence type="predicted"/>
<reference evidence="1" key="1">
    <citation type="journal article" date="2014" name="Front. Microbiol.">
        <title>High frequency of phylogenetically diverse reductive dehalogenase-homologous genes in deep subseafloor sedimentary metagenomes.</title>
        <authorList>
            <person name="Kawai M."/>
            <person name="Futagami T."/>
            <person name="Toyoda A."/>
            <person name="Takaki Y."/>
            <person name="Nishi S."/>
            <person name="Hori S."/>
            <person name="Arai W."/>
            <person name="Tsubouchi T."/>
            <person name="Morono Y."/>
            <person name="Uchiyama I."/>
            <person name="Ito T."/>
            <person name="Fujiyama A."/>
            <person name="Inagaki F."/>
            <person name="Takami H."/>
        </authorList>
    </citation>
    <scope>NUCLEOTIDE SEQUENCE</scope>
    <source>
        <strain evidence="1">Expedition CK06-06</strain>
    </source>
</reference>
<comment type="caution">
    <text evidence="1">The sequence shown here is derived from an EMBL/GenBank/DDBJ whole genome shotgun (WGS) entry which is preliminary data.</text>
</comment>